<proteinExistence type="predicted"/>
<dbReference type="PROSITE" id="PS50035">
    <property type="entry name" value="PLD"/>
    <property type="match status" value="1"/>
</dbReference>
<organism evidence="4 5">
    <name type="scientific">Bdellovibrio bacteriovorus</name>
    <dbReference type="NCBI Taxonomy" id="959"/>
    <lineage>
        <taxon>Bacteria</taxon>
        <taxon>Pseudomonadati</taxon>
        <taxon>Bdellovibrionota</taxon>
        <taxon>Bdellovibrionia</taxon>
        <taxon>Bdellovibrionales</taxon>
        <taxon>Pseudobdellovibrionaceae</taxon>
        <taxon>Bdellovibrio</taxon>
    </lineage>
</organism>
<comment type="caution">
    <text evidence="4">The sequence shown here is derived from an EMBL/GenBank/DDBJ whole genome shotgun (WGS) entry which is preliminary data.</text>
</comment>
<dbReference type="InterPro" id="IPR025202">
    <property type="entry name" value="PLD-like_dom"/>
</dbReference>
<dbReference type="GO" id="GO:0016891">
    <property type="term" value="F:RNA endonuclease activity producing 5'-phosphomonoesters, hydrolytic mechanism"/>
    <property type="evidence" value="ECO:0007669"/>
    <property type="project" value="TreeGrafter"/>
</dbReference>
<dbReference type="Gene3D" id="3.30.870.10">
    <property type="entry name" value="Endonuclease Chain A"/>
    <property type="match status" value="2"/>
</dbReference>
<evidence type="ECO:0000313" key="4">
    <source>
        <dbReference type="EMBL" id="KYG61921.1"/>
    </source>
</evidence>
<dbReference type="GO" id="GO:0004630">
    <property type="term" value="F:phospholipase D activity"/>
    <property type="evidence" value="ECO:0007669"/>
    <property type="project" value="UniProtKB-EC"/>
</dbReference>
<gene>
    <name evidence="4" type="ORF">AZI85_06835</name>
</gene>
<comment type="catalytic activity">
    <reaction evidence="1">
        <text>a 1,2-diacyl-sn-glycero-3-phosphocholine + H2O = a 1,2-diacyl-sn-glycero-3-phosphate + choline + H(+)</text>
        <dbReference type="Rhea" id="RHEA:14445"/>
        <dbReference type="ChEBI" id="CHEBI:15354"/>
        <dbReference type="ChEBI" id="CHEBI:15377"/>
        <dbReference type="ChEBI" id="CHEBI:15378"/>
        <dbReference type="ChEBI" id="CHEBI:57643"/>
        <dbReference type="ChEBI" id="CHEBI:58608"/>
        <dbReference type="EC" id="3.1.4.4"/>
    </reaction>
</comment>
<evidence type="ECO:0000256" key="1">
    <source>
        <dbReference type="ARBA" id="ARBA00000798"/>
    </source>
</evidence>
<dbReference type="InterPro" id="IPR051406">
    <property type="entry name" value="PLD_domain"/>
</dbReference>
<protein>
    <recommendedName>
        <fullName evidence="3">PLD phosphodiesterase domain-containing protein</fullName>
    </recommendedName>
</protein>
<dbReference type="PANTHER" id="PTHR43856">
    <property type="entry name" value="CARDIOLIPIN HYDROLASE"/>
    <property type="match status" value="1"/>
</dbReference>
<evidence type="ECO:0000259" key="3">
    <source>
        <dbReference type="PROSITE" id="PS50035"/>
    </source>
</evidence>
<sequence>MTQKKIASDAALVTDNDYLNALLKLLDQAENEINILAYSFAIGSAAGKLNMNTAPYTIAEKIKELKRDKPELRIRLYIEGVRDTSDRNIVTAQFLKRAGIEVVYGKTHAKGFSVDGRYVLFGSTNLTHQSIVKNYETNLLIDNKAIAKEFNRYFEYLWQGGGHGGIELKPPMLADGDFKNVLVDMIHSAKKTLEFSIYFFDHKEIRDAFIEAHRRGVKIKGFAHHHTAFALSYVRRTRRTIERLQEEGIDSLYFAPGSFFTHSKYLIKDKEEVALGTGNWLVEDVEIHPQLYIHLKNKELAQQLSKHLAKQIAKQRDVSEETHIKPRLLRSRTRSSESKTAR</sequence>
<reference evidence="4 5" key="1">
    <citation type="submission" date="2016-03" db="EMBL/GenBank/DDBJ databases">
        <authorList>
            <person name="Ploux O."/>
        </authorList>
    </citation>
    <scope>NUCLEOTIDE SEQUENCE [LARGE SCALE GENOMIC DNA]</scope>
    <source>
        <strain evidence="4 5">BER2</strain>
    </source>
</reference>
<name>A0A150WGI2_BDEBC</name>
<feature type="domain" description="PLD phosphodiesterase" evidence="3">
    <location>
        <begin position="103"/>
        <end position="130"/>
    </location>
</feature>
<dbReference type="PANTHER" id="PTHR43856:SF2">
    <property type="entry name" value="PHOSPHOLIPASE D"/>
    <property type="match status" value="1"/>
</dbReference>
<dbReference type="SUPFAM" id="SSF56024">
    <property type="entry name" value="Phospholipase D/nuclease"/>
    <property type="match status" value="2"/>
</dbReference>
<evidence type="ECO:0000256" key="2">
    <source>
        <dbReference type="SAM" id="MobiDB-lite"/>
    </source>
</evidence>
<feature type="region of interest" description="Disordered" evidence="2">
    <location>
        <begin position="315"/>
        <end position="342"/>
    </location>
</feature>
<feature type="compositionally biased region" description="Basic and acidic residues" evidence="2">
    <location>
        <begin position="315"/>
        <end position="324"/>
    </location>
</feature>
<accession>A0A150WGI2</accession>
<dbReference type="GO" id="GO:0006793">
    <property type="term" value="P:phosphorus metabolic process"/>
    <property type="evidence" value="ECO:0007669"/>
    <property type="project" value="UniProtKB-ARBA"/>
</dbReference>
<dbReference type="Pfam" id="PF13091">
    <property type="entry name" value="PLDc_2"/>
    <property type="match status" value="2"/>
</dbReference>
<dbReference type="Proteomes" id="UP000075391">
    <property type="component" value="Unassembled WGS sequence"/>
</dbReference>
<dbReference type="InterPro" id="IPR001736">
    <property type="entry name" value="PLipase_D/transphosphatidylase"/>
</dbReference>
<dbReference type="EMBL" id="LUKF01000016">
    <property type="protein sequence ID" value="KYG61921.1"/>
    <property type="molecule type" value="Genomic_DNA"/>
</dbReference>
<dbReference type="RefSeq" id="WP_063244066.1">
    <property type="nucleotide sequence ID" value="NZ_CP168967.1"/>
</dbReference>
<dbReference type="OrthoDB" id="270747at2"/>
<evidence type="ECO:0000313" key="5">
    <source>
        <dbReference type="Proteomes" id="UP000075391"/>
    </source>
</evidence>
<dbReference type="AlphaFoldDB" id="A0A150WGI2"/>